<evidence type="ECO:0000313" key="5">
    <source>
        <dbReference type="Proteomes" id="UP000261660"/>
    </source>
</evidence>
<reference evidence="4" key="2">
    <citation type="submission" date="2025-09" db="UniProtKB">
        <authorList>
            <consortium name="Ensembl"/>
        </authorList>
    </citation>
    <scope>IDENTIFICATION</scope>
</reference>
<dbReference type="GeneTree" id="ENSGT00940000177213"/>
<dbReference type="AlphaFoldDB" id="A0A3Q3E846"/>
<keyword evidence="5" id="KW-1185">Reference proteome</keyword>
<dbReference type="PANTHER" id="PTHR34916">
    <property type="entry name" value="GI:13385330"/>
    <property type="match status" value="1"/>
</dbReference>
<organism evidence="4 5">
    <name type="scientific">Labrus bergylta</name>
    <name type="common">ballan wrasse</name>
    <dbReference type="NCBI Taxonomy" id="56723"/>
    <lineage>
        <taxon>Eukaryota</taxon>
        <taxon>Metazoa</taxon>
        <taxon>Chordata</taxon>
        <taxon>Craniata</taxon>
        <taxon>Vertebrata</taxon>
        <taxon>Euteleostomi</taxon>
        <taxon>Actinopterygii</taxon>
        <taxon>Neopterygii</taxon>
        <taxon>Teleostei</taxon>
        <taxon>Neoteleostei</taxon>
        <taxon>Acanthomorphata</taxon>
        <taxon>Eupercaria</taxon>
        <taxon>Labriformes</taxon>
        <taxon>Labridae</taxon>
        <taxon>Labrus</taxon>
    </lineage>
</organism>
<evidence type="ECO:0000259" key="3">
    <source>
        <dbReference type="Pfam" id="PF15739"/>
    </source>
</evidence>
<dbReference type="PANTHER" id="PTHR34916:SF1">
    <property type="entry name" value="GI:13385330"/>
    <property type="match status" value="1"/>
</dbReference>
<dbReference type="STRING" id="56723.ENSLBEP00000003555"/>
<reference evidence="4" key="1">
    <citation type="submission" date="2025-08" db="UniProtKB">
        <authorList>
            <consortium name="Ensembl"/>
        </authorList>
    </citation>
    <scope>IDENTIFICATION</scope>
</reference>
<feature type="domain" description="Translin-associated factor X-interacting protein 1 N-terminal" evidence="3">
    <location>
        <begin position="211"/>
        <end position="318"/>
    </location>
</feature>
<evidence type="ECO:0000313" key="4">
    <source>
        <dbReference type="Ensembl" id="ENSLBEP00000003555.1"/>
    </source>
</evidence>
<dbReference type="Ensembl" id="ENSLBET00000003742.1">
    <property type="protein sequence ID" value="ENSLBEP00000003555.1"/>
    <property type="gene ID" value="ENSLBEG00000002761.1"/>
</dbReference>
<evidence type="ECO:0000256" key="2">
    <source>
        <dbReference type="SAM" id="Coils"/>
    </source>
</evidence>
<protein>
    <recommendedName>
        <fullName evidence="3">Translin-associated factor X-interacting protein 1 N-terminal domain-containing protein</fullName>
    </recommendedName>
</protein>
<dbReference type="Proteomes" id="UP000261660">
    <property type="component" value="Unplaced"/>
</dbReference>
<dbReference type="InParanoid" id="A0A3Q3E846"/>
<accession>A0A3Q3E846</accession>
<name>A0A3Q3E846_9LABR</name>
<keyword evidence="1 2" id="KW-0175">Coiled coil</keyword>
<dbReference type="Pfam" id="PF15739">
    <property type="entry name" value="TSNAXIP1_N"/>
    <property type="match status" value="1"/>
</dbReference>
<proteinExistence type="predicted"/>
<evidence type="ECO:0000256" key="1">
    <source>
        <dbReference type="ARBA" id="ARBA00023054"/>
    </source>
</evidence>
<sequence length="430" mass="48284">MSGGSKAKKGDFGGDIHRLLLAAEAGQKADILTYSSGHLGPRSLNQSLPQREVKKSFWRASQGQDDPLGPLTHRQKQIYPLADIKKKEVKEDPPSKFSTCRALVQCEGSRSREDQMTDCSSHADRREDDISLPEIVCMSSNILPVQVRAHPEKRSDSPSDPAGKLQLSASLSDREGLKNVGQVGPKQLLGRQVITKQQELWAGTNVAETHERKLKRELKKLSVHSRPSRDRLVVFSDVFDDVCDGSPVFGCILREIKTEYDLYVNHLMASQTPDMSFNTSLKDFSGDRVRGMELEDAEEEVCRLEQEVGRALEDNQRVQNELEIVQAKKGPEDSDMTDLASSKLGERGTAINSIQSKRLQVLNMWREIQQLEEEMKEKLVPAATTTSTERCIKDKKTEIMRLIASNHRLKAANKAREFDPLPTISSLFKY</sequence>
<feature type="coiled-coil region" evidence="2">
    <location>
        <begin position="294"/>
        <end position="328"/>
    </location>
</feature>
<dbReference type="InterPro" id="IPR032755">
    <property type="entry name" value="TSNAXIP1_N"/>
</dbReference>